<name>A0A2N5UVE6_9BASI</name>
<feature type="compositionally biased region" description="Polar residues" evidence="1">
    <location>
        <begin position="118"/>
        <end position="133"/>
    </location>
</feature>
<dbReference type="Proteomes" id="UP000235392">
    <property type="component" value="Unassembled WGS sequence"/>
</dbReference>
<sequence length="487" mass="52187">MGAHLRNGKNISFEQQAAAAAAAAREQQRRPSSREQQPSFPSIGEATASAAVPGERQLLQHPANSSEQLSGAISYAETPVSANREPPVPGNYVSQSGPGNAPSEGRSASSPKLRGDQTRASVHSPFPSSQGSTPRAGDGYTLSPAALERLRRAREQPPPTDGFRGTGPVGSLRPGPTNVRPPSRSGTVGDQLQSHVVSSSIRSINSSPITSGQTGLLSHAQRSSHYASAHGTATDAHSQSQSQRISPAYDAISKPTHPPGNDRSPTATGPGDNDVEHPSGPVALIRERSREERFTYDAHCSGSSNHHPGRPGDYDWDREMLEIADGWSARGELAHLNLAPDRHYTSQALRPLTTRGLCYSQPAHDASPPAAPHSTAQANQTVYWTPGRPEPSCTTLDGTAIPPRPEELNYQPLQAEQQYHQEMDRYFSQRHHGHQQYPPQQEISMPNPQGFHPRNRGYSGPPSIVATIRTTDHSRGTGRGAPTPSPA</sequence>
<reference evidence="2 3" key="1">
    <citation type="submission" date="2017-11" db="EMBL/GenBank/DDBJ databases">
        <title>De novo assembly and phasing of dikaryotic genomes from two isolates of Puccinia coronata f. sp. avenae, the causal agent of oat crown rust.</title>
        <authorList>
            <person name="Miller M.E."/>
            <person name="Zhang Y."/>
            <person name="Omidvar V."/>
            <person name="Sperschneider J."/>
            <person name="Schwessinger B."/>
            <person name="Raley C."/>
            <person name="Palmer J.M."/>
            <person name="Garnica D."/>
            <person name="Upadhyaya N."/>
            <person name="Rathjen J."/>
            <person name="Taylor J.M."/>
            <person name="Park R.F."/>
            <person name="Dodds P.N."/>
            <person name="Hirsch C.D."/>
            <person name="Kianian S.F."/>
            <person name="Figueroa M."/>
        </authorList>
    </citation>
    <scope>NUCLEOTIDE SEQUENCE [LARGE SCALE GENOMIC DNA]</scope>
    <source>
        <strain evidence="2">12SD80</strain>
    </source>
</reference>
<accession>A0A2N5UVE6</accession>
<comment type="caution">
    <text evidence="2">The sequence shown here is derived from an EMBL/GenBank/DDBJ whole genome shotgun (WGS) entry which is preliminary data.</text>
</comment>
<dbReference type="AlphaFoldDB" id="A0A2N5UVE6"/>
<feature type="compositionally biased region" description="Low complexity" evidence="1">
    <location>
        <begin position="198"/>
        <end position="211"/>
    </location>
</feature>
<proteinExistence type="predicted"/>
<feature type="compositionally biased region" description="Basic and acidic residues" evidence="1">
    <location>
        <begin position="285"/>
        <end position="296"/>
    </location>
</feature>
<gene>
    <name evidence="2" type="ORF">PCASD_05417</name>
</gene>
<feature type="region of interest" description="Disordered" evidence="1">
    <location>
        <begin position="429"/>
        <end position="487"/>
    </location>
</feature>
<feature type="compositionally biased region" description="Polar residues" evidence="1">
    <location>
        <begin position="212"/>
        <end position="226"/>
    </location>
</feature>
<feature type="region of interest" description="Disordered" evidence="1">
    <location>
        <begin position="1"/>
        <end position="311"/>
    </location>
</feature>
<organism evidence="2 3">
    <name type="scientific">Puccinia coronata f. sp. avenae</name>
    <dbReference type="NCBI Taxonomy" id="200324"/>
    <lineage>
        <taxon>Eukaryota</taxon>
        <taxon>Fungi</taxon>
        <taxon>Dikarya</taxon>
        <taxon>Basidiomycota</taxon>
        <taxon>Pucciniomycotina</taxon>
        <taxon>Pucciniomycetes</taxon>
        <taxon>Pucciniales</taxon>
        <taxon>Pucciniaceae</taxon>
        <taxon>Puccinia</taxon>
    </lineage>
</organism>
<feature type="compositionally biased region" description="Polar residues" evidence="1">
    <location>
        <begin position="235"/>
        <end position="245"/>
    </location>
</feature>
<evidence type="ECO:0000313" key="3">
    <source>
        <dbReference type="Proteomes" id="UP000235392"/>
    </source>
</evidence>
<feature type="compositionally biased region" description="Low complexity" evidence="1">
    <location>
        <begin position="12"/>
        <end position="25"/>
    </location>
</feature>
<evidence type="ECO:0000313" key="2">
    <source>
        <dbReference type="EMBL" id="PLW41616.1"/>
    </source>
</evidence>
<evidence type="ECO:0000256" key="1">
    <source>
        <dbReference type="SAM" id="MobiDB-lite"/>
    </source>
</evidence>
<protein>
    <submittedName>
        <fullName evidence="2">Uncharacterized protein</fullName>
    </submittedName>
</protein>
<dbReference type="EMBL" id="PGCI01000087">
    <property type="protein sequence ID" value="PLW41616.1"/>
    <property type="molecule type" value="Genomic_DNA"/>
</dbReference>
<feature type="compositionally biased region" description="Polar residues" evidence="1">
    <location>
        <begin position="184"/>
        <end position="197"/>
    </location>
</feature>
<feature type="compositionally biased region" description="Polar residues" evidence="1">
    <location>
        <begin position="62"/>
        <end position="71"/>
    </location>
</feature>
<feature type="compositionally biased region" description="Polar residues" evidence="1">
    <location>
        <begin position="437"/>
        <end position="447"/>
    </location>
</feature>